<organism evidence="1 2">
    <name type="scientific">Thermosphaera aggregans (strain DSM 11486 / M11TL)</name>
    <dbReference type="NCBI Taxonomy" id="633148"/>
    <lineage>
        <taxon>Archaea</taxon>
        <taxon>Thermoproteota</taxon>
        <taxon>Thermoprotei</taxon>
        <taxon>Desulfurococcales</taxon>
        <taxon>Desulfurococcaceae</taxon>
        <taxon>Thermosphaera</taxon>
    </lineage>
</organism>
<dbReference type="STRING" id="633148.Tagg_0830"/>
<dbReference type="EMBL" id="CP001939">
    <property type="protein sequence ID" value="ADG91103.1"/>
    <property type="molecule type" value="Genomic_DNA"/>
</dbReference>
<dbReference type="Proteomes" id="UP000002376">
    <property type="component" value="Chromosome"/>
</dbReference>
<dbReference type="AlphaFoldDB" id="D5U1V3"/>
<keyword evidence="2" id="KW-1185">Reference proteome</keyword>
<dbReference type="KEGG" id="tag:Tagg_0830"/>
<dbReference type="HOGENOM" id="CLU_840968_0_0_2"/>
<protein>
    <submittedName>
        <fullName evidence="1">Uncharacterized protein</fullName>
    </submittedName>
</protein>
<gene>
    <name evidence="1" type="ordered locus">Tagg_0830</name>
</gene>
<proteinExistence type="predicted"/>
<reference evidence="2" key="2">
    <citation type="journal article" date="2010" name="Stand. Genomic Sci.">
        <title>Complete genome sequence of Thermosphaera aggregans type strain (M11TLT).</title>
        <authorList>
            <person name="Spring S."/>
            <person name="Rachel R."/>
            <person name="Lapidus A."/>
            <person name="Davenport K."/>
            <person name="Tice H."/>
            <person name="Copeland A."/>
            <person name="Cheng J.-F."/>
            <person name="Lucas S."/>
            <person name="Chen F."/>
            <person name="Nolan M."/>
            <person name="Bruce D."/>
            <person name="Goodwin L."/>
            <person name="Pitluck S."/>
            <person name="Ivanova N."/>
            <person name="Mavromatis K."/>
            <person name="Ovchinnikova G."/>
            <person name="Pati A."/>
            <person name="Chen A."/>
            <person name="Palaniappan K."/>
            <person name="Land M."/>
            <person name="Hauser L."/>
            <person name="Chang Y.-J."/>
            <person name="Jeffries C.C."/>
            <person name="Brettin T."/>
            <person name="Detter J.C."/>
            <person name="Tapia R."/>
            <person name="Han C."/>
            <person name="Heimerl T."/>
            <person name="Weikl F."/>
            <person name="Brambilla E."/>
            <person name="Goker M."/>
            <person name="Bristow J."/>
            <person name="Eisen J.A."/>
            <person name="Markowitz V."/>
            <person name="Hugenholtz P."/>
            <person name="Kyrpides N.C."/>
            <person name="Klenk H.-P."/>
        </authorList>
    </citation>
    <scope>NUCLEOTIDE SEQUENCE [LARGE SCALE GENOMIC DNA]</scope>
    <source>
        <strain evidence="2">DSM 11486 / M11TL</strain>
    </source>
</reference>
<sequence>MYLKTISIIFLMFMSILLTPAVTTSLSMGSEPNNVYTTPLIAGQYMVVGEVAVWTSIVDDSIILHVLYNITDPAWYLTEAHLAVAKSLYDIPMTRTGNPIPGRFPYKAYDLWVQSYEFTVNLTEVFGLQCPVDESEATLYIAAHAVVAKVNEYGEIIRAETAWGKGTRFTNRGNWGMYFTYTVTCETGEMCYLNDDAETSWANGTPFPGASWAMYVVYTGGELTTDLIRAKNYDVGDVYIMVDGGYLVVKIVLDEGYSISYYHIHVATSLSGIPQNRAGNPQIGLFEYYGNYSEITPSIELYLPLDAAEQSAGTLYVAIHAGVATYTCYG</sequence>
<reference key="3">
    <citation type="submission" date="2010-02" db="EMBL/GenBank/DDBJ databases">
        <title>Complete genome sequence of Thermosphaera aggregans type strain (M11TL).</title>
        <authorList>
            <consortium name="US DOE Joint Genome Institute (JGI-PGF)"/>
            <person name="Spring S."/>
            <person name="Lapidus A."/>
            <person name="Munk C."/>
            <person name="Schroeder M."/>
            <person name="Glavina Del Rio T."/>
            <person name="Tice H."/>
            <person name="Copeland A."/>
            <person name="Cheng J.-F."/>
            <person name="Lucas S."/>
            <person name="Chen F."/>
            <person name="Nolan M."/>
            <person name="Bruce D."/>
            <person name="Goodwin L."/>
            <person name="Pitluck S."/>
            <person name="Ivanova N."/>
            <person name="Mavromatis K."/>
            <person name="Ovchinnikova G."/>
            <person name="Pati A."/>
            <person name="Chen A."/>
            <person name="Palaniappan K."/>
            <person name="Land M."/>
            <person name="Hauser L."/>
            <person name="Chang Y.-J."/>
            <person name="Jeffries C.C."/>
            <person name="Brettin T."/>
            <person name="Detter J.C."/>
            <person name="Tapia R."/>
            <person name="Han C."/>
            <person name="Chain P."/>
            <person name="Heimerl T."/>
            <person name="Weik F."/>
            <person name="Goker M."/>
            <person name="Rachel R."/>
            <person name="Bristow J."/>
            <person name="Eisen J.A."/>
            <person name="Markowitz V."/>
            <person name="Hugenholtz P."/>
            <person name="Kyrpides N.C."/>
            <person name="Klenk H.-P."/>
        </authorList>
    </citation>
    <scope>NUCLEOTIDE SEQUENCE</scope>
    <source>
        <strain>DSM 11486</strain>
    </source>
</reference>
<accession>D5U1V3</accession>
<evidence type="ECO:0000313" key="1">
    <source>
        <dbReference type="EMBL" id="ADG91103.1"/>
    </source>
</evidence>
<name>D5U1V3_THEAM</name>
<reference evidence="1 2" key="1">
    <citation type="journal article" date="2010" name="Stand. Genomic Sci.">
        <title>Complete genome sequence of Thermosphaera aggregans type strain (M11TL).</title>
        <authorList>
            <person name="Spring S."/>
            <person name="Rachel R."/>
            <person name="Lapidus A."/>
            <person name="Davenport K."/>
            <person name="Tice H."/>
            <person name="Copeland A."/>
            <person name="Cheng J.F."/>
            <person name="Lucas S."/>
            <person name="Chen F."/>
            <person name="Nolan M."/>
            <person name="Bruce D."/>
            <person name="Goodwin L."/>
            <person name="Pitluck S."/>
            <person name="Ivanova N."/>
            <person name="Mavromatis K."/>
            <person name="Ovchinnikova G."/>
            <person name="Pati A."/>
            <person name="Chen A."/>
            <person name="Palaniappan K."/>
            <person name="Land M."/>
            <person name="Hauser L."/>
            <person name="Chang Y.J."/>
            <person name="Jeffries C.C."/>
            <person name="Brettin T."/>
            <person name="Detter J.C."/>
            <person name="Tapia R."/>
            <person name="Han C."/>
            <person name="Heimerl T."/>
            <person name="Weikl F."/>
            <person name="Brambilla E."/>
            <person name="Goker M."/>
            <person name="Bristow J."/>
            <person name="Eisen J.A."/>
            <person name="Markowitz V."/>
            <person name="Hugenholtz P."/>
            <person name="Kyrpides N.C."/>
            <person name="Klenk H.P."/>
        </authorList>
    </citation>
    <scope>NUCLEOTIDE SEQUENCE [LARGE SCALE GENOMIC DNA]</scope>
    <source>
        <strain evidence="2">DSM 11486 / M11TL</strain>
    </source>
</reference>
<evidence type="ECO:0000313" key="2">
    <source>
        <dbReference type="Proteomes" id="UP000002376"/>
    </source>
</evidence>
<dbReference type="eggNOG" id="arCOG08242">
    <property type="taxonomic scope" value="Archaea"/>
</dbReference>